<name>A0A2R4M4I5_9RHOB</name>
<accession>A0A2R4M4I5</accession>
<protein>
    <submittedName>
        <fullName evidence="1">Uncharacterized protein</fullName>
    </submittedName>
</protein>
<sequence length="115" mass="13402">MARRSKEEVLDEFHKLYDCLDAFLSCHDTLLSKANAQFRRKHVVTREQMLNWFENGTHSPSQIVSGVLSGLSDCKETVADLAKYDPDQEKRFRDAYLRRRGKSFEDDIALARYSK</sequence>
<reference evidence="1 2" key="1">
    <citation type="submission" date="2018-03" db="EMBL/GenBank/DDBJ databases">
        <title>The Complete Genome of Celeribacter baekdonensis strain LH4, a Thiosulfate-Oxidizing Alphaproteobacterium Isolated from Gulf of Mexico Continental Slope Sediments.</title>
        <authorList>
            <person name="Flood B.E."/>
            <person name="Bailey J.V."/>
            <person name="Leprich D."/>
        </authorList>
    </citation>
    <scope>NUCLEOTIDE SEQUENCE [LARGE SCALE GENOMIC DNA]</scope>
    <source>
        <strain evidence="1 2">LH4</strain>
    </source>
</reference>
<dbReference type="Proteomes" id="UP000241447">
    <property type="component" value="Chromosome"/>
</dbReference>
<dbReference type="KEGG" id="cbak:DA792_14170"/>
<evidence type="ECO:0000313" key="1">
    <source>
        <dbReference type="EMBL" id="AVW92085.1"/>
    </source>
</evidence>
<dbReference type="AlphaFoldDB" id="A0A2R4M4I5"/>
<gene>
    <name evidence="1" type="ORF">DA792_14170</name>
</gene>
<organism evidence="1 2">
    <name type="scientific">Celeribacter baekdonensis</name>
    <dbReference type="NCBI Taxonomy" id="875171"/>
    <lineage>
        <taxon>Bacteria</taxon>
        <taxon>Pseudomonadati</taxon>
        <taxon>Pseudomonadota</taxon>
        <taxon>Alphaproteobacteria</taxon>
        <taxon>Rhodobacterales</taxon>
        <taxon>Roseobacteraceae</taxon>
        <taxon>Celeribacter</taxon>
    </lineage>
</organism>
<dbReference type="OrthoDB" id="7872531at2"/>
<dbReference type="EMBL" id="CP028475">
    <property type="protein sequence ID" value="AVW92085.1"/>
    <property type="molecule type" value="Genomic_DNA"/>
</dbReference>
<proteinExistence type="predicted"/>
<evidence type="ECO:0000313" key="2">
    <source>
        <dbReference type="Proteomes" id="UP000241447"/>
    </source>
</evidence>
<dbReference type="RefSeq" id="WP_107720499.1">
    <property type="nucleotide sequence ID" value="NZ_CAXBOP010000008.1"/>
</dbReference>